<sequence>MIAVTIPGFTAQASVRSAYGVFPAQVDYATCSFECEHECTNTCKNAWNKPQCRQKCRNRCMNNCLCTPQCSTKRYCDDYGTTVEVETCVDCEGNETTSQPVRVKPTCD</sequence>
<dbReference type="Proteomes" id="UP001501115">
    <property type="component" value="Unassembled WGS sequence"/>
</dbReference>
<evidence type="ECO:0000313" key="1">
    <source>
        <dbReference type="EMBL" id="GAA4312891.1"/>
    </source>
</evidence>
<accession>A0ABP8FX91</accession>
<proteinExistence type="predicted"/>
<keyword evidence="2" id="KW-1185">Reference proteome</keyword>
<protein>
    <submittedName>
        <fullName evidence="1">Uncharacterized protein</fullName>
    </submittedName>
</protein>
<reference evidence="2" key="1">
    <citation type="journal article" date="2019" name="Int. J. Syst. Evol. Microbiol.">
        <title>The Global Catalogue of Microorganisms (GCM) 10K type strain sequencing project: providing services to taxonomists for standard genome sequencing and annotation.</title>
        <authorList>
            <consortium name="The Broad Institute Genomics Platform"/>
            <consortium name="The Broad Institute Genome Sequencing Center for Infectious Disease"/>
            <person name="Wu L."/>
            <person name="Ma J."/>
        </authorList>
    </citation>
    <scope>NUCLEOTIDE SEQUENCE [LARGE SCALE GENOMIC DNA]</scope>
    <source>
        <strain evidence="2">JCM 31290</strain>
    </source>
</reference>
<dbReference type="EMBL" id="BAABET010000004">
    <property type="protein sequence ID" value="GAA4312891.1"/>
    <property type="molecule type" value="Genomic_DNA"/>
</dbReference>
<organism evidence="1 2">
    <name type="scientific">Streptomyces venetus</name>
    <dbReference type="NCBI Taxonomy" id="1701086"/>
    <lineage>
        <taxon>Bacteria</taxon>
        <taxon>Bacillati</taxon>
        <taxon>Actinomycetota</taxon>
        <taxon>Actinomycetes</taxon>
        <taxon>Kitasatosporales</taxon>
        <taxon>Streptomycetaceae</taxon>
        <taxon>Streptomyces</taxon>
    </lineage>
</organism>
<name>A0ABP8FX91_9ACTN</name>
<evidence type="ECO:0000313" key="2">
    <source>
        <dbReference type="Proteomes" id="UP001501115"/>
    </source>
</evidence>
<gene>
    <name evidence="1" type="ORF">GCM10023086_33620</name>
</gene>
<comment type="caution">
    <text evidence="1">The sequence shown here is derived from an EMBL/GenBank/DDBJ whole genome shotgun (WGS) entry which is preliminary data.</text>
</comment>